<dbReference type="AlphaFoldDB" id="A0AB73SCR1"/>
<dbReference type="SUPFAM" id="SSF55729">
    <property type="entry name" value="Acyl-CoA N-acyltransferases (Nat)"/>
    <property type="match status" value="1"/>
</dbReference>
<proteinExistence type="predicted"/>
<dbReference type="RefSeq" id="WP_098164364.1">
    <property type="nucleotide sequence ID" value="NZ_CP126520.1"/>
</dbReference>
<gene>
    <name evidence="1" type="ORF">CN678_09090</name>
</gene>
<dbReference type="EMBL" id="NUEH01000018">
    <property type="protein sequence ID" value="PEI87190.1"/>
    <property type="molecule type" value="Genomic_DNA"/>
</dbReference>
<name>A0AB73SCR1_9BACI</name>
<organism evidence="1">
    <name type="scientific">Bacillus toyonensis</name>
    <dbReference type="NCBI Taxonomy" id="155322"/>
    <lineage>
        <taxon>Bacteria</taxon>
        <taxon>Bacillati</taxon>
        <taxon>Bacillota</taxon>
        <taxon>Bacilli</taxon>
        <taxon>Bacillales</taxon>
        <taxon>Bacillaceae</taxon>
        <taxon>Bacillus</taxon>
        <taxon>Bacillus cereus group</taxon>
    </lineage>
</organism>
<reference evidence="1" key="1">
    <citation type="submission" date="2017-09" db="EMBL/GenBank/DDBJ databases">
        <title>Large-scale bioinformatics analysis of Bacillus genomes uncovers conserved roles of natural products in bacterial physiology.</title>
        <authorList>
            <consortium name="Agbiome Team Llc"/>
            <person name="Bleich R.M."/>
            <person name="Kirk G.J."/>
            <person name="Santa Maria K.C."/>
            <person name="Allen S.E."/>
            <person name="Farag S."/>
            <person name="Shank E.A."/>
            <person name="Bowers A."/>
        </authorList>
    </citation>
    <scope>NUCLEOTIDE SEQUENCE</scope>
    <source>
        <strain evidence="1">AFS005430</strain>
    </source>
</reference>
<sequence length="355" mass="42105">MYQIYVCNTLEAIRSKKSEWIKFENEAKHGNITSSFVWIENFIDVFYKREDNQFGYDKKIMVIFLYKNSKLVAIAPFMKVTRKKYGVKLSLIEFIGQQWAGTFIDIIGRDIKEQDLNQIFNYLYENEKFDLLQLSYIPQSTKNFNLNSENVSVLSGCPYLSINKYDNFEEYRDKVYSKKLKQNIRTAFNKMGKQQLEYNSIIKKLSEGDFNDIIRISKTKLEDEKGCIYLDKDKRDFVKTISNCLNSEVVFCSINEKNVAYRLNFFFNNIKFCFDASYDREFRGLELGTISVEQSIRDSFNKGINLHSEGTGTDFYKLKFMKDIEEIYTYTQKGNTLFSFIYYKRHLIRQKSKTN</sequence>
<protein>
    <recommendedName>
        <fullName evidence="2">GNAT family N-acetyltransferase</fullName>
    </recommendedName>
</protein>
<accession>A0AB73SCR1</accession>
<dbReference type="InterPro" id="IPR016181">
    <property type="entry name" value="Acyl_CoA_acyltransferase"/>
</dbReference>
<comment type="caution">
    <text evidence="1">The sequence shown here is derived from an EMBL/GenBank/DDBJ whole genome shotgun (WGS) entry which is preliminary data.</text>
</comment>
<evidence type="ECO:0000313" key="1">
    <source>
        <dbReference type="EMBL" id="PEI87190.1"/>
    </source>
</evidence>
<dbReference type="Proteomes" id="UP000220969">
    <property type="component" value="Unassembled WGS sequence"/>
</dbReference>
<evidence type="ECO:0008006" key="2">
    <source>
        <dbReference type="Google" id="ProtNLM"/>
    </source>
</evidence>